<feature type="chain" id="PRO_5008587038" description="MD-2-related lipid-recognition domain-containing protein" evidence="2">
    <location>
        <begin position="21"/>
        <end position="210"/>
    </location>
</feature>
<evidence type="ECO:0000256" key="2">
    <source>
        <dbReference type="SAM" id="SignalP"/>
    </source>
</evidence>
<dbReference type="InterPro" id="IPR036846">
    <property type="entry name" value="GM2-AP_sf"/>
</dbReference>
<sequence>MYRFLIASLLAIYCIRFCVNETTKTSGPYKIEVQEVLECDDVGTNEIKYNARFTKYSRNITCYDGSISLPFGFNDEVSAIVDVATKGSSGGWKSNHLKWKFNKACSLFRRWFPGWFWLVETPNMTHPRPCPVPKGTYSWGCLDVSDLQFISARTLIYGTYRFSMHYYVNTTVKVGCVSYMAEILPRDEESIMVRPKIFKPTEKPIKTAKK</sequence>
<evidence type="ECO:0008006" key="4">
    <source>
        <dbReference type="Google" id="ProtNLM"/>
    </source>
</evidence>
<evidence type="ECO:0000256" key="1">
    <source>
        <dbReference type="ARBA" id="ARBA00022729"/>
    </source>
</evidence>
<dbReference type="AlphaFoldDB" id="A0A1B6L283"/>
<reference evidence="3" key="1">
    <citation type="submission" date="2015-11" db="EMBL/GenBank/DDBJ databases">
        <title>De novo transcriptome assembly of four potential Pierce s Disease insect vectors from Arizona vineyards.</title>
        <authorList>
            <person name="Tassone E.E."/>
        </authorList>
    </citation>
    <scope>NUCLEOTIDE SEQUENCE</scope>
</reference>
<feature type="signal peptide" evidence="2">
    <location>
        <begin position="1"/>
        <end position="20"/>
    </location>
</feature>
<evidence type="ECO:0000313" key="3">
    <source>
        <dbReference type="EMBL" id="JAT17833.1"/>
    </source>
</evidence>
<name>A0A1B6L283_9HEMI</name>
<dbReference type="EMBL" id="GEBQ01022144">
    <property type="protein sequence ID" value="JAT17833.1"/>
    <property type="molecule type" value="Transcribed_RNA"/>
</dbReference>
<keyword evidence="1 2" id="KW-0732">Signal</keyword>
<protein>
    <recommendedName>
        <fullName evidence="4">MD-2-related lipid-recognition domain-containing protein</fullName>
    </recommendedName>
</protein>
<accession>A0A1B6L283</accession>
<proteinExistence type="predicted"/>
<gene>
    <name evidence="3" type="ORF">g.2468</name>
</gene>
<organism evidence="3">
    <name type="scientific">Graphocephala atropunctata</name>
    <dbReference type="NCBI Taxonomy" id="36148"/>
    <lineage>
        <taxon>Eukaryota</taxon>
        <taxon>Metazoa</taxon>
        <taxon>Ecdysozoa</taxon>
        <taxon>Arthropoda</taxon>
        <taxon>Hexapoda</taxon>
        <taxon>Insecta</taxon>
        <taxon>Pterygota</taxon>
        <taxon>Neoptera</taxon>
        <taxon>Paraneoptera</taxon>
        <taxon>Hemiptera</taxon>
        <taxon>Auchenorrhyncha</taxon>
        <taxon>Membracoidea</taxon>
        <taxon>Cicadellidae</taxon>
        <taxon>Cicadellinae</taxon>
        <taxon>Cicadellini</taxon>
        <taxon>Graphocephala</taxon>
    </lineage>
</organism>
<dbReference type="Gene3D" id="2.70.220.10">
    <property type="entry name" value="Ganglioside GM2 activator"/>
    <property type="match status" value="1"/>
</dbReference>